<organism evidence="2 3">
    <name type="scientific">Aspergillus carbonarius (strain ITEM 5010)</name>
    <dbReference type="NCBI Taxonomy" id="602072"/>
    <lineage>
        <taxon>Eukaryota</taxon>
        <taxon>Fungi</taxon>
        <taxon>Dikarya</taxon>
        <taxon>Ascomycota</taxon>
        <taxon>Pezizomycotina</taxon>
        <taxon>Eurotiomycetes</taxon>
        <taxon>Eurotiomycetidae</taxon>
        <taxon>Eurotiales</taxon>
        <taxon>Aspergillaceae</taxon>
        <taxon>Aspergillus</taxon>
        <taxon>Aspergillus subgen. Circumdati</taxon>
    </lineage>
</organism>
<dbReference type="Proteomes" id="UP000188318">
    <property type="component" value="Unassembled WGS sequence"/>
</dbReference>
<evidence type="ECO:0000256" key="1">
    <source>
        <dbReference type="SAM" id="MobiDB-lite"/>
    </source>
</evidence>
<reference evidence="3" key="1">
    <citation type="journal article" date="2017" name="Genome Biol.">
        <title>Comparative genomics reveals high biological diversity and specific adaptations in the industrially and medically important fungal genus Aspergillus.</title>
        <authorList>
            <person name="de Vries R.P."/>
            <person name="Riley R."/>
            <person name="Wiebenga A."/>
            <person name="Aguilar-Osorio G."/>
            <person name="Amillis S."/>
            <person name="Uchima C.A."/>
            <person name="Anderluh G."/>
            <person name="Asadollahi M."/>
            <person name="Askin M."/>
            <person name="Barry K."/>
            <person name="Battaglia E."/>
            <person name="Bayram O."/>
            <person name="Benocci T."/>
            <person name="Braus-Stromeyer S.A."/>
            <person name="Caldana C."/>
            <person name="Canovas D."/>
            <person name="Cerqueira G.C."/>
            <person name="Chen F."/>
            <person name="Chen W."/>
            <person name="Choi C."/>
            <person name="Clum A."/>
            <person name="Dos Santos R.A."/>
            <person name="Damasio A.R."/>
            <person name="Diallinas G."/>
            <person name="Emri T."/>
            <person name="Fekete E."/>
            <person name="Flipphi M."/>
            <person name="Freyberg S."/>
            <person name="Gallo A."/>
            <person name="Gournas C."/>
            <person name="Habgood R."/>
            <person name="Hainaut M."/>
            <person name="Harispe M.L."/>
            <person name="Henrissat B."/>
            <person name="Hilden K.S."/>
            <person name="Hope R."/>
            <person name="Hossain A."/>
            <person name="Karabika E."/>
            <person name="Karaffa L."/>
            <person name="Karanyi Z."/>
            <person name="Krasevec N."/>
            <person name="Kuo A."/>
            <person name="Kusch H."/>
            <person name="LaButti K."/>
            <person name="Lagendijk E.L."/>
            <person name="Lapidus A."/>
            <person name="Levasseur A."/>
            <person name="Lindquist E."/>
            <person name="Lipzen A."/>
            <person name="Logrieco A.F."/>
            <person name="MacCabe A."/>
            <person name="Maekelae M.R."/>
            <person name="Malavazi I."/>
            <person name="Melin P."/>
            <person name="Meyer V."/>
            <person name="Mielnichuk N."/>
            <person name="Miskei M."/>
            <person name="Molnar A.P."/>
            <person name="Mule G."/>
            <person name="Ngan C.Y."/>
            <person name="Orejas M."/>
            <person name="Orosz E."/>
            <person name="Ouedraogo J.P."/>
            <person name="Overkamp K.M."/>
            <person name="Park H.-S."/>
            <person name="Perrone G."/>
            <person name="Piumi F."/>
            <person name="Punt P.J."/>
            <person name="Ram A.F."/>
            <person name="Ramon A."/>
            <person name="Rauscher S."/>
            <person name="Record E."/>
            <person name="Riano-Pachon D.M."/>
            <person name="Robert V."/>
            <person name="Roehrig J."/>
            <person name="Ruller R."/>
            <person name="Salamov A."/>
            <person name="Salih N.S."/>
            <person name="Samson R.A."/>
            <person name="Sandor E."/>
            <person name="Sanguinetti M."/>
            <person name="Schuetze T."/>
            <person name="Sepcic K."/>
            <person name="Shelest E."/>
            <person name="Sherlock G."/>
            <person name="Sophianopoulou V."/>
            <person name="Squina F.M."/>
            <person name="Sun H."/>
            <person name="Susca A."/>
            <person name="Todd R.B."/>
            <person name="Tsang A."/>
            <person name="Unkles S.E."/>
            <person name="van de Wiele N."/>
            <person name="van Rossen-Uffink D."/>
            <person name="Oliveira J.V."/>
            <person name="Vesth T.C."/>
            <person name="Visser J."/>
            <person name="Yu J.-H."/>
            <person name="Zhou M."/>
            <person name="Andersen M.R."/>
            <person name="Archer D.B."/>
            <person name="Baker S.E."/>
            <person name="Benoit I."/>
            <person name="Brakhage A.A."/>
            <person name="Braus G.H."/>
            <person name="Fischer R."/>
            <person name="Frisvad J.C."/>
            <person name="Goldman G.H."/>
            <person name="Houbraken J."/>
            <person name="Oakley B."/>
            <person name="Pocsi I."/>
            <person name="Scazzocchio C."/>
            <person name="Seiboth B."/>
            <person name="vanKuyk P.A."/>
            <person name="Wortman J."/>
            <person name="Dyer P.S."/>
            <person name="Grigoriev I.V."/>
        </authorList>
    </citation>
    <scope>NUCLEOTIDE SEQUENCE [LARGE SCALE GENOMIC DNA]</scope>
    <source>
        <strain evidence="3">ITEM 5010</strain>
    </source>
</reference>
<evidence type="ECO:0000313" key="3">
    <source>
        <dbReference type="Proteomes" id="UP000188318"/>
    </source>
</evidence>
<keyword evidence="3" id="KW-1185">Reference proteome</keyword>
<sequence length="382" mass="41269">MTQTNLLNTTWALHRLSPLHHGKEFDTLLDNPVALRTYATRLRDQLTGASFLSAVHSSGPATEDDALSKTGALQSCTWEPLLNLSLCGIEDKNNPENGSRRSNSHRSRARTQHLPPSPSPSHQGGGILVTLEYENTSYRAALLTLSSLASQSEPAAEPRARTRSQTQTHATRLPLLLTRFPAPLRQTFISFLCTTFDTYCSPLRLPSHFIGTALTTYINTLTSGEPGILDPVDVLRELHLTLSFPTSVAPDLRSLNITIPRESLGAFLRAEGSGIGSESDILSILSTYLEEHLAMKFDLSGAGAVPVVKGQEHVRLVKIACGGFLLGGEGRLKLVAAPSASENGESDSAASRKNHLALRACEVLLSNVVRRAAVSEDYGQET</sequence>
<dbReference type="Pfam" id="PF13092">
    <property type="entry name" value="CENP-L"/>
    <property type="match status" value="1"/>
</dbReference>
<evidence type="ECO:0000313" key="2">
    <source>
        <dbReference type="EMBL" id="OOF90246.1"/>
    </source>
</evidence>
<dbReference type="OMA" id="SRAAWMF"/>
<gene>
    <name evidence="2" type="ORF">ASPCADRAFT_10830</name>
</gene>
<dbReference type="VEuPathDB" id="FungiDB:ASPCADRAFT_10830"/>
<dbReference type="InterPro" id="IPR025204">
    <property type="entry name" value="CENP-L"/>
</dbReference>
<dbReference type="EMBL" id="KV907557">
    <property type="protein sequence ID" value="OOF90246.1"/>
    <property type="molecule type" value="Genomic_DNA"/>
</dbReference>
<dbReference type="AlphaFoldDB" id="A0A1R3R6Y8"/>
<protein>
    <submittedName>
        <fullName evidence="2">Uncharacterized protein</fullName>
    </submittedName>
</protein>
<accession>A0A1R3R6Y8</accession>
<name>A0A1R3R6Y8_ASPC5</name>
<feature type="compositionally biased region" description="Basic residues" evidence="1">
    <location>
        <begin position="102"/>
        <end position="111"/>
    </location>
</feature>
<feature type="region of interest" description="Disordered" evidence="1">
    <location>
        <begin position="92"/>
        <end position="125"/>
    </location>
</feature>
<dbReference type="OrthoDB" id="427213at2759"/>
<proteinExistence type="predicted"/>